<dbReference type="OrthoDB" id="6442213at2"/>
<reference evidence="1 2" key="1">
    <citation type="submission" date="2018-06" db="EMBL/GenBank/DDBJ databases">
        <authorList>
            <consortium name="Pathogen Informatics"/>
            <person name="Doyle S."/>
        </authorList>
    </citation>
    <scope>NUCLEOTIDE SEQUENCE [LARGE SCALE GENOMIC DNA]</scope>
    <source>
        <strain evidence="1 2">NCTC10801</strain>
    </source>
</reference>
<organism evidence="1 2">
    <name type="scientific">[Actinobacillus] rossii</name>
    <dbReference type="NCBI Taxonomy" id="123820"/>
    <lineage>
        <taxon>Bacteria</taxon>
        <taxon>Pseudomonadati</taxon>
        <taxon>Pseudomonadota</taxon>
        <taxon>Gammaproteobacteria</taxon>
        <taxon>Pasteurellales</taxon>
        <taxon>Pasteurellaceae</taxon>
    </lineage>
</organism>
<accession>A0A380TY82</accession>
<sequence>MTTVVLEPIKVVANPIVIKALFPAELKEIEKLKRENYHFGRIIAYNQNKIQSYVPLKDLSVELTNKLVELEKKMIAKKSIEELFKIIKNLLESYAKISDKKKQKTLEDLYLSITNQYEEINKIKKRFISKRDIAENAEKSNLKKFALAKVNPKDYDLILSISGSSRLWWHYVGKHKVDEINESQNLIDSILMLNEKIISFSNEISRTVMQLSNTIITNIKNTEKEPITSKVRNTPVTSFDMLYYYRSKSGKAVTLKQLGLFDTVKELIKKQNALGKKNNHSVHNDFIQQIKTKKAFSFKNTYSFREGVWNINNALWAIGGAIIEGNFTGGAIQKGNKFYLNGSIKYVFYDKFTDPYDIFNIIPGEWNPDGKSYEIKDNWIESISIPIDESTYKNLNGR</sequence>
<proteinExistence type="predicted"/>
<keyword evidence="2" id="KW-1185">Reference proteome</keyword>
<dbReference type="AlphaFoldDB" id="A0A380TY82"/>
<evidence type="ECO:0000313" key="1">
    <source>
        <dbReference type="EMBL" id="SUT93658.1"/>
    </source>
</evidence>
<gene>
    <name evidence="1" type="ORF">NCTC10801_02002</name>
</gene>
<evidence type="ECO:0000313" key="2">
    <source>
        <dbReference type="Proteomes" id="UP000254649"/>
    </source>
</evidence>
<dbReference type="Proteomes" id="UP000254649">
    <property type="component" value="Unassembled WGS sequence"/>
</dbReference>
<protein>
    <submittedName>
        <fullName evidence="1">Uncharacterized protein</fullName>
    </submittedName>
</protein>
<name>A0A380TY82_9PAST</name>
<dbReference type="EMBL" id="UFRQ01000003">
    <property type="protein sequence ID" value="SUT93658.1"/>
    <property type="molecule type" value="Genomic_DNA"/>
</dbReference>